<dbReference type="EMBL" id="JAULSX010000006">
    <property type="protein sequence ID" value="KAK3489026.1"/>
    <property type="molecule type" value="Genomic_DNA"/>
</dbReference>
<dbReference type="GO" id="GO:0003677">
    <property type="term" value="F:DNA binding"/>
    <property type="evidence" value="ECO:0007669"/>
    <property type="project" value="InterPro"/>
</dbReference>
<dbReference type="Proteomes" id="UP001285908">
    <property type="component" value="Unassembled WGS sequence"/>
</dbReference>
<dbReference type="GeneID" id="87870838"/>
<keyword evidence="4" id="KW-0812">Transmembrane</keyword>
<evidence type="ECO:0000256" key="4">
    <source>
        <dbReference type="SAM" id="Phobius"/>
    </source>
</evidence>
<dbReference type="PROSITE" id="PS50048">
    <property type="entry name" value="ZN2_CY6_FUNGAL_2"/>
    <property type="match status" value="1"/>
</dbReference>
<dbReference type="PANTHER" id="PTHR46910:SF5">
    <property type="entry name" value="ZN(II)2CYS6 TRANSCRIPTION FACTOR (EUROFUNG)"/>
    <property type="match status" value="1"/>
</dbReference>
<dbReference type="CDD" id="cd12148">
    <property type="entry name" value="fungal_TF_MHR"/>
    <property type="match status" value="1"/>
</dbReference>
<evidence type="ECO:0000313" key="7">
    <source>
        <dbReference type="Proteomes" id="UP001285908"/>
    </source>
</evidence>
<keyword evidence="2" id="KW-0539">Nucleus</keyword>
<dbReference type="Gene3D" id="4.10.240.10">
    <property type="entry name" value="Zn(2)-C6 fungal-type DNA-binding domain"/>
    <property type="match status" value="1"/>
</dbReference>
<comment type="caution">
    <text evidence="6">The sequence shown here is derived from an EMBL/GenBank/DDBJ whole genome shotgun (WGS) entry which is preliminary data.</text>
</comment>
<dbReference type="PROSITE" id="PS00463">
    <property type="entry name" value="ZN2_CY6_FUNGAL_1"/>
    <property type="match status" value="1"/>
</dbReference>
<feature type="compositionally biased region" description="Polar residues" evidence="3">
    <location>
        <begin position="46"/>
        <end position="62"/>
    </location>
</feature>
<dbReference type="GO" id="GO:0008270">
    <property type="term" value="F:zinc ion binding"/>
    <property type="evidence" value="ECO:0007669"/>
    <property type="project" value="InterPro"/>
</dbReference>
<dbReference type="Pfam" id="PF00172">
    <property type="entry name" value="Zn_clus"/>
    <property type="match status" value="1"/>
</dbReference>
<evidence type="ECO:0000256" key="2">
    <source>
        <dbReference type="ARBA" id="ARBA00023242"/>
    </source>
</evidence>
<feature type="region of interest" description="Disordered" evidence="3">
    <location>
        <begin position="692"/>
        <end position="722"/>
    </location>
</feature>
<dbReference type="Pfam" id="PF04082">
    <property type="entry name" value="Fungal_trans"/>
    <property type="match status" value="1"/>
</dbReference>
<dbReference type="SMART" id="SM00906">
    <property type="entry name" value="Fungal_trans"/>
    <property type="match status" value="1"/>
</dbReference>
<evidence type="ECO:0000256" key="3">
    <source>
        <dbReference type="SAM" id="MobiDB-lite"/>
    </source>
</evidence>
<protein>
    <recommendedName>
        <fullName evidence="5">Zn(2)-C6 fungal-type domain-containing protein</fullName>
    </recommendedName>
</protein>
<evidence type="ECO:0000259" key="5">
    <source>
        <dbReference type="PROSITE" id="PS50048"/>
    </source>
</evidence>
<gene>
    <name evidence="6" type="ORF">B0T23DRAFT_190759</name>
</gene>
<dbReference type="SUPFAM" id="SSF57701">
    <property type="entry name" value="Zn2/Cys6 DNA-binding domain"/>
    <property type="match status" value="1"/>
</dbReference>
<feature type="region of interest" description="Disordered" evidence="3">
    <location>
        <begin position="1"/>
        <end position="26"/>
    </location>
</feature>
<sequence length="784" mass="87134">MDTEREASGEREAAEGNPAGLSPGAGLKRACDQCRLRKIRCDKESPCSNCRTANRSCSSSGVGQKPKEQRQRVLISAQYERKIDHFGTRLTGIEKMLRELVVISQSRSPSSESSLAGAGANNNNNNNNNNNASPSSEPPVAIISDIVGDPDRGEIPLDGDGDNDDEMDSAFEGNSSMTAQTVFASEFLENAVTQTSLSPSMESALSSLRQIVCMQNRKRTNQDSRFPNAKPMPRGGMRELPMPPSPVVVGILRDIKNELPETFTLMCTFIAVDDFVDCCRRVYFATEDYSLATFIVVNAGLFYLFQEKATRADEAHQAEKLLEYRNLCRDNLETALMALPLFMPARKESIEALLLAASYAVEASRFTLAWQLNSSAVMICQTLGYHRLPTTISGASANDDVSNDTKSALFWFAYMLDKGLSLRFGRSSMIQDYDIAIPKRMGRTINVADFWKEMLNLWIEHAEVMGKAYEQLYSIAALSRPPEQRIESARQLVEAIKGIARENDELIRHARETGKLADSGKRDGFTVTLMLRSDEVTYWASLCLIYRAIPAAPGFGSTFNPECIEAARRAVEVHLECMQIPGLSHFTKVGYLHWTILYAPFIPFIVLFCHVIETSNMQDLDRMDHFVASLSTVCSISEAIDKFNRVCQVLCHVARLYVETKAQQQQDQDMMLVGHDFDMYLSQLGFMPQQLLHDQQQQQPHATSCSNPAHQQRQHQHGGMAAPGAATVVTPSVFNADVPAGLIDATQTAQLGNWFSGHRHIMNLVEEDLSGFEPRIWTTMTGGP</sequence>
<feature type="compositionally biased region" description="Basic and acidic residues" evidence="3">
    <location>
        <begin position="1"/>
        <end position="14"/>
    </location>
</feature>
<feature type="compositionally biased region" description="Low complexity" evidence="3">
    <location>
        <begin position="692"/>
        <end position="701"/>
    </location>
</feature>
<feature type="compositionally biased region" description="Acidic residues" evidence="3">
    <location>
        <begin position="157"/>
        <end position="168"/>
    </location>
</feature>
<dbReference type="PANTHER" id="PTHR46910">
    <property type="entry name" value="TRANSCRIPTION FACTOR PDR1"/>
    <property type="match status" value="1"/>
</dbReference>
<dbReference type="GO" id="GO:0000981">
    <property type="term" value="F:DNA-binding transcription factor activity, RNA polymerase II-specific"/>
    <property type="evidence" value="ECO:0007669"/>
    <property type="project" value="InterPro"/>
</dbReference>
<feature type="domain" description="Zn(2)-C6 fungal-type" evidence="5">
    <location>
        <begin position="30"/>
        <end position="59"/>
    </location>
</feature>
<dbReference type="SMART" id="SM00066">
    <property type="entry name" value="GAL4"/>
    <property type="match status" value="1"/>
</dbReference>
<feature type="transmembrane region" description="Helical" evidence="4">
    <location>
        <begin position="591"/>
        <end position="612"/>
    </location>
</feature>
<dbReference type="InterPro" id="IPR001138">
    <property type="entry name" value="Zn2Cys6_DnaBD"/>
</dbReference>
<feature type="region of interest" description="Disordered" evidence="3">
    <location>
        <begin position="45"/>
        <end position="69"/>
    </location>
</feature>
<keyword evidence="1" id="KW-0479">Metal-binding</keyword>
<accession>A0AAJ0I3S1</accession>
<feature type="region of interest" description="Disordered" evidence="3">
    <location>
        <begin position="219"/>
        <end position="240"/>
    </location>
</feature>
<evidence type="ECO:0000313" key="6">
    <source>
        <dbReference type="EMBL" id="KAK3489026.1"/>
    </source>
</evidence>
<dbReference type="CDD" id="cd00067">
    <property type="entry name" value="GAL4"/>
    <property type="match status" value="1"/>
</dbReference>
<feature type="region of interest" description="Disordered" evidence="3">
    <location>
        <begin position="108"/>
        <end position="168"/>
    </location>
</feature>
<dbReference type="InterPro" id="IPR036864">
    <property type="entry name" value="Zn2-C6_fun-type_DNA-bd_sf"/>
</dbReference>
<dbReference type="InterPro" id="IPR007219">
    <property type="entry name" value="XnlR_reg_dom"/>
</dbReference>
<keyword evidence="7" id="KW-1185">Reference proteome</keyword>
<name>A0AAJ0I3S1_9PEZI</name>
<keyword evidence="4" id="KW-1133">Transmembrane helix</keyword>
<dbReference type="InterPro" id="IPR050987">
    <property type="entry name" value="AtrR-like"/>
</dbReference>
<proteinExistence type="predicted"/>
<reference evidence="6 7" key="1">
    <citation type="journal article" date="2023" name="Mol. Phylogenet. Evol.">
        <title>Genome-scale phylogeny and comparative genomics of the fungal order Sordariales.</title>
        <authorList>
            <person name="Hensen N."/>
            <person name="Bonometti L."/>
            <person name="Westerberg I."/>
            <person name="Brannstrom I.O."/>
            <person name="Guillou S."/>
            <person name="Cros-Aarteil S."/>
            <person name="Calhoun S."/>
            <person name="Haridas S."/>
            <person name="Kuo A."/>
            <person name="Mondo S."/>
            <person name="Pangilinan J."/>
            <person name="Riley R."/>
            <person name="LaButti K."/>
            <person name="Andreopoulos B."/>
            <person name="Lipzen A."/>
            <person name="Chen C."/>
            <person name="Yan M."/>
            <person name="Daum C."/>
            <person name="Ng V."/>
            <person name="Clum A."/>
            <person name="Steindorff A."/>
            <person name="Ohm R.A."/>
            <person name="Martin F."/>
            <person name="Silar P."/>
            <person name="Natvig D.O."/>
            <person name="Lalanne C."/>
            <person name="Gautier V."/>
            <person name="Ament-Velasquez S.L."/>
            <person name="Kruys A."/>
            <person name="Hutchinson M.I."/>
            <person name="Powell A.J."/>
            <person name="Barry K."/>
            <person name="Miller A.N."/>
            <person name="Grigoriev I.V."/>
            <person name="Debuchy R."/>
            <person name="Gladieux P."/>
            <person name="Hiltunen Thoren M."/>
            <person name="Johannesson H."/>
        </authorList>
    </citation>
    <scope>NUCLEOTIDE SEQUENCE [LARGE SCALE GENOMIC DNA]</scope>
    <source>
        <strain evidence="6 7">FGSC 10403</strain>
    </source>
</reference>
<feature type="compositionally biased region" description="Low complexity" evidence="3">
    <location>
        <begin position="108"/>
        <end position="139"/>
    </location>
</feature>
<organism evidence="6 7">
    <name type="scientific">Neurospora hispaniola</name>
    <dbReference type="NCBI Taxonomy" id="588809"/>
    <lineage>
        <taxon>Eukaryota</taxon>
        <taxon>Fungi</taxon>
        <taxon>Dikarya</taxon>
        <taxon>Ascomycota</taxon>
        <taxon>Pezizomycotina</taxon>
        <taxon>Sordariomycetes</taxon>
        <taxon>Sordariomycetidae</taxon>
        <taxon>Sordariales</taxon>
        <taxon>Sordariaceae</taxon>
        <taxon>Neurospora</taxon>
    </lineage>
</organism>
<feature type="compositionally biased region" description="Polar residues" evidence="3">
    <location>
        <begin position="702"/>
        <end position="711"/>
    </location>
</feature>
<evidence type="ECO:0000256" key="1">
    <source>
        <dbReference type="ARBA" id="ARBA00022723"/>
    </source>
</evidence>
<dbReference type="AlphaFoldDB" id="A0AAJ0I3S1"/>
<keyword evidence="4" id="KW-0472">Membrane</keyword>
<dbReference type="RefSeq" id="XP_062690733.1">
    <property type="nucleotide sequence ID" value="XM_062833216.1"/>
</dbReference>
<dbReference type="GO" id="GO:0006351">
    <property type="term" value="P:DNA-templated transcription"/>
    <property type="evidence" value="ECO:0007669"/>
    <property type="project" value="InterPro"/>
</dbReference>